<protein>
    <submittedName>
        <fullName evidence="3">Glycine oxidase ThiO</fullName>
    </submittedName>
</protein>
<reference evidence="4" key="1">
    <citation type="journal article" date="2019" name="Int. J. Syst. Evol. Microbiol.">
        <title>The Global Catalogue of Microorganisms (GCM) 10K type strain sequencing project: providing services to taxonomists for standard genome sequencing and annotation.</title>
        <authorList>
            <consortium name="The Broad Institute Genomics Platform"/>
            <consortium name="The Broad Institute Genome Sequencing Center for Infectious Disease"/>
            <person name="Wu L."/>
            <person name="Ma J."/>
        </authorList>
    </citation>
    <scope>NUCLEOTIDE SEQUENCE [LARGE SCALE GENOMIC DNA]</scope>
    <source>
        <strain evidence="4">JCM 31404</strain>
    </source>
</reference>
<feature type="domain" description="FAD dependent oxidoreductase" evidence="2">
    <location>
        <begin position="8"/>
        <end position="326"/>
    </location>
</feature>
<dbReference type="InterPro" id="IPR036188">
    <property type="entry name" value="FAD/NAD-bd_sf"/>
</dbReference>
<dbReference type="SUPFAM" id="SSF51971">
    <property type="entry name" value="Nucleotide-binding domain"/>
    <property type="match status" value="1"/>
</dbReference>
<gene>
    <name evidence="3" type="ORF">GCM10008959_23170</name>
</gene>
<comment type="caution">
    <text evidence="3">The sequence shown here is derived from an EMBL/GenBank/DDBJ whole genome shotgun (WGS) entry which is preliminary data.</text>
</comment>
<dbReference type="PANTHER" id="PTHR13847">
    <property type="entry name" value="SARCOSINE DEHYDROGENASE-RELATED"/>
    <property type="match status" value="1"/>
</dbReference>
<sequence length="335" mass="34529">MTVAGTPDVIVVGGGLIGAVTAFTLGRAGLRVTVLDADRPGAAWRAAAGLLTPDGERLRGTPLHAPALSSLRAWPELARALEAASGVNVAYRPGVTRLRAGGGEDRTPGEASLYPPGVVQAARHALPVVRARVTRLTPLPGAGVRVHADAGDGTGDRVGTWDARHVILAAGAWSGAFGLPVQAQWGQAHLHAVPDQRSPDQHCPARYGPPTPGFSRYLLGRPDGVYVGATARPARHPADSHPADPACLRPDRHADRWLRGVARQLAPDLPAGPGPRTLLGLRPVTPDGQPIVGPHPDPRLARAGVIVATGHGRHGALLAPATAQAALHLLLGVPA</sequence>
<keyword evidence="4" id="KW-1185">Reference proteome</keyword>
<dbReference type="Proteomes" id="UP000634308">
    <property type="component" value="Unassembled WGS sequence"/>
</dbReference>
<evidence type="ECO:0000259" key="2">
    <source>
        <dbReference type="Pfam" id="PF01266"/>
    </source>
</evidence>
<dbReference type="RefSeq" id="WP_229777874.1">
    <property type="nucleotide sequence ID" value="NZ_BMQM01000014.1"/>
</dbReference>
<organism evidence="3 4">
    <name type="scientific">Deinococcus seoulensis</name>
    <dbReference type="NCBI Taxonomy" id="1837379"/>
    <lineage>
        <taxon>Bacteria</taxon>
        <taxon>Thermotogati</taxon>
        <taxon>Deinococcota</taxon>
        <taxon>Deinococci</taxon>
        <taxon>Deinococcales</taxon>
        <taxon>Deinococcaceae</taxon>
        <taxon>Deinococcus</taxon>
    </lineage>
</organism>
<evidence type="ECO:0000256" key="1">
    <source>
        <dbReference type="ARBA" id="ARBA00023002"/>
    </source>
</evidence>
<name>A0ABQ2RVG8_9DEIO</name>
<evidence type="ECO:0000313" key="4">
    <source>
        <dbReference type="Proteomes" id="UP000634308"/>
    </source>
</evidence>
<dbReference type="InterPro" id="IPR006076">
    <property type="entry name" value="FAD-dep_OxRdtase"/>
</dbReference>
<dbReference type="Gene3D" id="3.50.50.60">
    <property type="entry name" value="FAD/NAD(P)-binding domain"/>
    <property type="match status" value="2"/>
</dbReference>
<dbReference type="EMBL" id="BMQM01000014">
    <property type="protein sequence ID" value="GGR60595.1"/>
    <property type="molecule type" value="Genomic_DNA"/>
</dbReference>
<keyword evidence="1" id="KW-0560">Oxidoreductase</keyword>
<dbReference type="PANTHER" id="PTHR13847:SF289">
    <property type="entry name" value="GLYCINE OXIDASE"/>
    <property type="match status" value="1"/>
</dbReference>
<accession>A0ABQ2RVG8</accession>
<proteinExistence type="predicted"/>
<evidence type="ECO:0000313" key="3">
    <source>
        <dbReference type="EMBL" id="GGR60595.1"/>
    </source>
</evidence>
<dbReference type="Pfam" id="PF01266">
    <property type="entry name" value="DAO"/>
    <property type="match status" value="1"/>
</dbReference>